<evidence type="ECO:0000259" key="6">
    <source>
        <dbReference type="PROSITE" id="PS50850"/>
    </source>
</evidence>
<dbReference type="Gene3D" id="1.20.1250.20">
    <property type="entry name" value="MFS general substrate transporter like domains"/>
    <property type="match status" value="1"/>
</dbReference>
<evidence type="ECO:0000256" key="3">
    <source>
        <dbReference type="ARBA" id="ARBA00022989"/>
    </source>
</evidence>
<keyword evidence="4 5" id="KW-0472">Membrane</keyword>
<organism evidence="7 8">
    <name type="scientific">Acetobacter pasteurianus subsp. pasteurianus</name>
    <dbReference type="NCBI Taxonomy" id="481145"/>
    <lineage>
        <taxon>Bacteria</taxon>
        <taxon>Pseudomonadati</taxon>
        <taxon>Pseudomonadota</taxon>
        <taxon>Alphaproteobacteria</taxon>
        <taxon>Acetobacterales</taxon>
        <taxon>Acetobacteraceae</taxon>
        <taxon>Acetobacter</taxon>
    </lineage>
</organism>
<evidence type="ECO:0000256" key="2">
    <source>
        <dbReference type="ARBA" id="ARBA00022692"/>
    </source>
</evidence>
<dbReference type="InterPro" id="IPR036259">
    <property type="entry name" value="MFS_trans_sf"/>
</dbReference>
<sequence>MTEPSFSSITPSALPDQSVDKATARHVVLASFLAWMLDACDFFIVLFTLDDVAKSFNVSLQSVLLAPTLTLMTRPLGAFLCGRAADKYGRKPVLILTIIIYSLIELASAFAPTLVIFLALRTLFGIALGGEWGWVHL</sequence>
<feature type="transmembrane region" description="Helical" evidence="5">
    <location>
        <begin position="61"/>
        <end position="81"/>
    </location>
</feature>
<gene>
    <name evidence="7" type="ORF">S1001342_01575</name>
</gene>
<comment type="subcellular location">
    <subcellularLocation>
        <location evidence="1">Membrane</location>
        <topology evidence="1">Multi-pass membrane protein</topology>
    </subcellularLocation>
</comment>
<feature type="transmembrane region" description="Helical" evidence="5">
    <location>
        <begin position="27"/>
        <end position="49"/>
    </location>
</feature>
<dbReference type="InterPro" id="IPR011701">
    <property type="entry name" value="MFS"/>
</dbReference>
<proteinExistence type="predicted"/>
<dbReference type="Proteomes" id="UP000196205">
    <property type="component" value="Chromosome"/>
</dbReference>
<dbReference type="PROSITE" id="PS50850">
    <property type="entry name" value="MFS"/>
    <property type="match status" value="1"/>
</dbReference>
<protein>
    <submittedName>
        <fullName evidence="7">Putative metabolite transport protein YncC</fullName>
    </submittedName>
</protein>
<keyword evidence="3 5" id="KW-1133">Transmembrane helix</keyword>
<evidence type="ECO:0000256" key="4">
    <source>
        <dbReference type="ARBA" id="ARBA00023136"/>
    </source>
</evidence>
<dbReference type="GO" id="GO:0005886">
    <property type="term" value="C:plasma membrane"/>
    <property type="evidence" value="ECO:0007669"/>
    <property type="project" value="TreeGrafter"/>
</dbReference>
<dbReference type="InterPro" id="IPR020846">
    <property type="entry name" value="MFS_dom"/>
</dbReference>
<keyword evidence="2 5" id="KW-0812">Transmembrane</keyword>
<dbReference type="EMBL" id="CP021509">
    <property type="protein sequence ID" value="ARW47901.1"/>
    <property type="molecule type" value="Genomic_DNA"/>
</dbReference>
<dbReference type="PANTHER" id="PTHR23508">
    <property type="entry name" value="CARBOXYLIC ACID TRANSPORTER PROTEIN HOMOLOG"/>
    <property type="match status" value="1"/>
</dbReference>
<dbReference type="PANTHER" id="PTHR23508:SF10">
    <property type="entry name" value="CARBOXYLIC ACID TRANSPORTER PROTEIN HOMOLOG"/>
    <property type="match status" value="1"/>
</dbReference>
<dbReference type="Pfam" id="PF07690">
    <property type="entry name" value="MFS_1"/>
    <property type="match status" value="1"/>
</dbReference>
<evidence type="ECO:0000256" key="5">
    <source>
        <dbReference type="SAM" id="Phobius"/>
    </source>
</evidence>
<evidence type="ECO:0000313" key="7">
    <source>
        <dbReference type="EMBL" id="ARW47901.1"/>
    </source>
</evidence>
<dbReference type="RefSeq" id="WP_250698088.1">
    <property type="nucleotide sequence ID" value="NZ_CP021509.1"/>
</dbReference>
<dbReference type="AlphaFoldDB" id="A0A1Y0Y316"/>
<accession>A0A1Y0Y316</accession>
<name>A0A1Y0Y316_ACEPA</name>
<dbReference type="GO" id="GO:0046943">
    <property type="term" value="F:carboxylic acid transmembrane transporter activity"/>
    <property type="evidence" value="ECO:0007669"/>
    <property type="project" value="TreeGrafter"/>
</dbReference>
<evidence type="ECO:0000256" key="1">
    <source>
        <dbReference type="ARBA" id="ARBA00004141"/>
    </source>
</evidence>
<feature type="domain" description="Major facilitator superfamily (MFS) profile" evidence="6">
    <location>
        <begin position="27"/>
        <end position="137"/>
    </location>
</feature>
<feature type="transmembrane region" description="Helical" evidence="5">
    <location>
        <begin position="93"/>
        <end position="120"/>
    </location>
</feature>
<evidence type="ECO:0000313" key="8">
    <source>
        <dbReference type="Proteomes" id="UP000196205"/>
    </source>
</evidence>
<dbReference type="SUPFAM" id="SSF103473">
    <property type="entry name" value="MFS general substrate transporter"/>
    <property type="match status" value="1"/>
</dbReference>
<reference evidence="7 8" key="1">
    <citation type="submission" date="2017-05" db="EMBL/GenBank/DDBJ databases">
        <title>Genome sequence of Acetobacter pasteurianus subsp. pasteurianus strain SRCM101342.</title>
        <authorList>
            <person name="Cho S.H."/>
        </authorList>
    </citation>
    <scope>NUCLEOTIDE SEQUENCE [LARGE SCALE GENOMIC DNA]</scope>
    <source>
        <strain evidence="7 8">SRCM101342</strain>
    </source>
</reference>